<dbReference type="SUPFAM" id="SSF55874">
    <property type="entry name" value="ATPase domain of HSP90 chaperone/DNA topoisomerase II/histidine kinase"/>
    <property type="match status" value="1"/>
</dbReference>
<dbReference type="AlphaFoldDB" id="A0A6J4R6T1"/>
<protein>
    <recommendedName>
        <fullName evidence="2">Histidine kinase/HSP90-like ATPase domain-containing protein</fullName>
    </recommendedName>
</protein>
<dbReference type="EMBL" id="CADCVL010000045">
    <property type="protein sequence ID" value="CAA9465759.1"/>
    <property type="molecule type" value="Genomic_DNA"/>
</dbReference>
<dbReference type="PANTHER" id="PTHR35526:SF3">
    <property type="entry name" value="ANTI-SIGMA-F FACTOR RSBW"/>
    <property type="match status" value="1"/>
</dbReference>
<dbReference type="CDD" id="cd16936">
    <property type="entry name" value="HATPase_RsbW-like"/>
    <property type="match status" value="1"/>
</dbReference>
<proteinExistence type="predicted"/>
<dbReference type="InterPro" id="IPR036890">
    <property type="entry name" value="HATPase_C_sf"/>
</dbReference>
<feature type="domain" description="Histidine kinase/HSP90-like ATPase" evidence="2">
    <location>
        <begin position="21"/>
        <end position="122"/>
    </location>
</feature>
<keyword evidence="1" id="KW-0808">Transferase</keyword>
<dbReference type="Gene3D" id="3.30.565.10">
    <property type="entry name" value="Histidine kinase-like ATPase, C-terminal domain"/>
    <property type="match status" value="1"/>
</dbReference>
<name>A0A6J4R6T1_9ACTN</name>
<dbReference type="InterPro" id="IPR003594">
    <property type="entry name" value="HATPase_dom"/>
</dbReference>
<dbReference type="Pfam" id="PF13581">
    <property type="entry name" value="HATPase_c_2"/>
    <property type="match status" value="1"/>
</dbReference>
<evidence type="ECO:0000256" key="1">
    <source>
        <dbReference type="ARBA" id="ARBA00022527"/>
    </source>
</evidence>
<dbReference type="InterPro" id="IPR050267">
    <property type="entry name" value="Anti-sigma-factor_SerPK"/>
</dbReference>
<evidence type="ECO:0000313" key="3">
    <source>
        <dbReference type="EMBL" id="CAA9465759.1"/>
    </source>
</evidence>
<gene>
    <name evidence="3" type="ORF">AVDCRST_MAG65-273</name>
</gene>
<reference evidence="3" key="1">
    <citation type="submission" date="2020-02" db="EMBL/GenBank/DDBJ databases">
        <authorList>
            <person name="Meier V. D."/>
        </authorList>
    </citation>
    <scope>NUCLEOTIDE SEQUENCE</scope>
    <source>
        <strain evidence="3">AVDCRST_MAG65</strain>
    </source>
</reference>
<keyword evidence="1" id="KW-0418">Kinase</keyword>
<organism evidence="3">
    <name type="scientific">uncultured Solirubrobacteraceae bacterium</name>
    <dbReference type="NCBI Taxonomy" id="1162706"/>
    <lineage>
        <taxon>Bacteria</taxon>
        <taxon>Bacillati</taxon>
        <taxon>Actinomycetota</taxon>
        <taxon>Thermoleophilia</taxon>
        <taxon>Solirubrobacterales</taxon>
        <taxon>Solirubrobacteraceae</taxon>
        <taxon>environmental samples</taxon>
    </lineage>
</organism>
<keyword evidence="1" id="KW-0723">Serine/threonine-protein kinase</keyword>
<dbReference type="PANTHER" id="PTHR35526">
    <property type="entry name" value="ANTI-SIGMA-F FACTOR RSBW-RELATED"/>
    <property type="match status" value="1"/>
</dbReference>
<sequence>MTSAAPIALDIDLPRAPVAPATARARVRETFADVLTRERFGDVELAVTELVANAVTHGIGEIRLRMRFDGRRLYGEVIDDGGGFEHAIRARTPDDLTGRGLGIVAALADEWGVHEGSTHVWFALDVSVPVPGVTGPRLGDARRPHGLA</sequence>
<dbReference type="GO" id="GO:0004674">
    <property type="term" value="F:protein serine/threonine kinase activity"/>
    <property type="evidence" value="ECO:0007669"/>
    <property type="project" value="UniProtKB-KW"/>
</dbReference>
<evidence type="ECO:0000259" key="2">
    <source>
        <dbReference type="Pfam" id="PF13581"/>
    </source>
</evidence>
<accession>A0A6J4R6T1</accession>